<sequence length="281" mass="29968">MTTLSSRWRKPSVIPGFGLTLGLTLMWLSLIVLIPLSGLVLKAATLGFSGFFDTIFTARVLASLKLSFGLSLIAAAINLVLGLLIAWVLVRYEFPLRRILSAMVDIPFALPTAVAGIALTSLYAPNGPLGFLFGLIGLKIAFTPLGILVALIFIGLPFVVRTVEPVLADIDQATEEAAACLGATRFATFRRIILPAILPALLTGFALAFARAVGEYGSVIFIAGNLPMVSEIAPLLIVIKLEEFEYEQATAIAVAMLLASLALLFLINVLQAWGRKRQGTG</sequence>
<comment type="caution">
    <text evidence="1">The sequence shown here is derived from an EMBL/GenBank/DDBJ whole genome shotgun (WGS) entry which is preliminary data.</text>
</comment>
<keyword evidence="2" id="KW-1185">Reference proteome</keyword>
<evidence type="ECO:0000313" key="1">
    <source>
        <dbReference type="EMBL" id="MBK1871156.1"/>
    </source>
</evidence>
<gene>
    <name evidence="1" type="primary">cysT</name>
    <name evidence="1" type="ORF">JHL16_32620</name>
</gene>
<name>A0ACC5REP8_9HYPH</name>
<dbReference type="Proteomes" id="UP000616151">
    <property type="component" value="Unassembled WGS sequence"/>
</dbReference>
<dbReference type="EMBL" id="JAENHL010000008">
    <property type="protein sequence ID" value="MBK1871156.1"/>
    <property type="molecule type" value="Genomic_DNA"/>
</dbReference>
<accession>A0ACC5REP8</accession>
<evidence type="ECO:0000313" key="2">
    <source>
        <dbReference type="Proteomes" id="UP000616151"/>
    </source>
</evidence>
<organism evidence="1 2">
    <name type="scientific">Taklimakanibacter albus</name>
    <dbReference type="NCBI Taxonomy" id="2800327"/>
    <lineage>
        <taxon>Bacteria</taxon>
        <taxon>Pseudomonadati</taxon>
        <taxon>Pseudomonadota</taxon>
        <taxon>Alphaproteobacteria</taxon>
        <taxon>Hyphomicrobiales</taxon>
        <taxon>Aestuariivirgaceae</taxon>
        <taxon>Taklimakanibacter</taxon>
    </lineage>
</organism>
<reference evidence="1" key="1">
    <citation type="submission" date="2021-01" db="EMBL/GenBank/DDBJ databases">
        <authorList>
            <person name="Sun Q."/>
        </authorList>
    </citation>
    <scope>NUCLEOTIDE SEQUENCE</scope>
    <source>
        <strain evidence="1">YIM B02566</strain>
    </source>
</reference>
<protein>
    <submittedName>
        <fullName evidence="1">Sulfate ABC transporter permease subunit CysT</fullName>
    </submittedName>
</protein>
<proteinExistence type="predicted"/>